<keyword evidence="2" id="KW-1185">Reference proteome</keyword>
<dbReference type="EMBL" id="WOTH01000003">
    <property type="protein sequence ID" value="NHO52772.1"/>
    <property type="molecule type" value="Genomic_DNA"/>
</dbReference>
<evidence type="ECO:0000313" key="2">
    <source>
        <dbReference type="Proteomes" id="UP000597459"/>
    </source>
</evidence>
<sequence>MTDSTNATPPVSRKTGATSPSILVADDNYQLNPIIFNPLTGFVLSDGQSVDAVDTITVSALSGGASFNTTRLQSDSRISSDFTQGSDGTLTYKGTLADFANYFVPDLSATCVTTTVTTQQFQVTISNSAGTATATNSVVINPDTSLAQAMISGADPQTVSDTAGSAQQIGQIFALRTANWSPNLSTTQVATLTFTITGVSAGVGGVLKVDDVPSDVTVSGNDTTTLSLTGTESELGSLLQDSSFQSHLAFVPGSDSTLLSTQQAQIGISATLQEQGSDIVQKVDSSLLEDGHVSPMTLQIVPTVPSGNDAVTNGHYSITQASTSLSLFSADNGVKISNGYGGDVTVAVQSSNALAGTLDFASASTTGLIGSVANTTTNGQQIVSASFDSAADAASFLEGVNFETGQGAAAAGQSTTLSVSATNGNPYESTVSWSESLQVFPSDSPSLTGLVQSGTTAVNAAGDATTPFAAAVINSPDDLPVTVTVSASGNSGLLATSAGSDVTLSGNDTSTLTLTGTAAEVQAALRNATFQPYGDLSSSTDFSFSTTISNGFSTDSATSSVTVVPDISLTVPDENVDLSSLLKDSTLSGIGGTSQVDVLTIKETSGDGQFVDSGKGPLQSAISADGKTLVLSGTLAELKADLASGAITATDPTTAAGATGGTASLSFTLSQDADSATASADVVLPGSMVTNIVDPDVGSTITATASAPLTVVNDNASLTQGSTFVLQDGSTVSATETGRNGDTFAMGVDGGSSVLSLANTGVGISTVVTSGGVQTVNASSSTSQVTVFSGAQSVDFTGGTGELVSNSSGDTTDWTVTGTSGGDNQLWLGNGAATINAGGFNQVILGNGSGLNGTVAITGGTSADKEEVDLWNGSGTTGTVTQTGDSYLTVFGSSEGSTNDATLSNGLVALSGATSEITAQDQGTVQVWANGGATTFTDAGTGDAQFYETGSGTFSVKDTGASTGTLTIGVFAGANATWTATTAARQAIISVASGNGTVVTGAGVVTAQQMADAAVTYNLGQNGVSSQLNLTATGKNAALINTSGGVQTVNASSSTSQVTVFSGAQSVDFTGGTGELVSNSSGDTTDWTVTGTSGGDNQLWLGNGAATINAGGFNQVILGNGSGLNGTVAITGGTSADKEEVDLWNGSGTTGTVTQTGDSYLTVFGSSEGSTNDATLSNGLVALSGATSEITAQDQGTVQVWANGGATTFTDAGTGDAQFYETGSGTFSVKDTGASTGDATLTVMEFASASASGTVTGGSKKLDVTTGGGSLDVVAGSGGLDLSTAGTGALTLDVTQGSDHITIASGHTGDVTVIGRNLNADASFSISGTASQAMVGSNLVVSLDDGHTVTFVGDASSNNMSLFLA</sequence>
<dbReference type="Proteomes" id="UP000597459">
    <property type="component" value="Unassembled WGS sequence"/>
</dbReference>
<accession>A0A967BAI8</accession>
<name>A0A967BAI8_9PROT</name>
<proteinExistence type="predicted"/>
<gene>
    <name evidence="1" type="ORF">GOB87_02190</name>
</gene>
<protein>
    <submittedName>
        <fullName evidence="1">Uncharacterized protein</fullName>
    </submittedName>
</protein>
<organism evidence="1 2">
    <name type="scientific">Acetobacter estunensis</name>
    <dbReference type="NCBI Taxonomy" id="104097"/>
    <lineage>
        <taxon>Bacteria</taxon>
        <taxon>Pseudomonadati</taxon>
        <taxon>Pseudomonadota</taxon>
        <taxon>Alphaproteobacteria</taxon>
        <taxon>Acetobacterales</taxon>
        <taxon>Acetobacteraceae</taxon>
        <taxon>Acetobacter</taxon>
    </lineage>
</organism>
<dbReference type="RefSeq" id="WP_166312918.1">
    <property type="nucleotide sequence ID" value="NZ_WOTH01000003.1"/>
</dbReference>
<evidence type="ECO:0000313" key="1">
    <source>
        <dbReference type="EMBL" id="NHO52772.1"/>
    </source>
</evidence>
<comment type="caution">
    <text evidence="1">The sequence shown here is derived from an EMBL/GenBank/DDBJ whole genome shotgun (WGS) entry which is preliminary data.</text>
</comment>
<reference evidence="1" key="1">
    <citation type="submission" date="2019-11" db="EMBL/GenBank/DDBJ databases">
        <title>Description of new Acetobacter species.</title>
        <authorList>
            <person name="Cleenwerck I."/>
            <person name="Sombolestani A.S."/>
        </authorList>
    </citation>
    <scope>NUCLEOTIDE SEQUENCE</scope>
    <source>
        <strain evidence="1">LMG 1626</strain>
    </source>
</reference>